<dbReference type="SUPFAM" id="SSF55811">
    <property type="entry name" value="Nudix"/>
    <property type="match status" value="1"/>
</dbReference>
<dbReference type="EMBL" id="LQBL01000004">
    <property type="protein sequence ID" value="KUG57622.1"/>
    <property type="molecule type" value="Genomic_DNA"/>
</dbReference>
<keyword evidence="3 5" id="KW-0378">Hydrolase</keyword>
<dbReference type="PANTHER" id="PTHR43046">
    <property type="entry name" value="GDP-MANNOSE MANNOSYL HYDROLASE"/>
    <property type="match status" value="1"/>
</dbReference>
<dbReference type="GO" id="GO:0016787">
    <property type="term" value="F:hydrolase activity"/>
    <property type="evidence" value="ECO:0007669"/>
    <property type="project" value="UniProtKB-KW"/>
</dbReference>
<proteinExistence type="inferred from homology"/>
<evidence type="ECO:0000259" key="6">
    <source>
        <dbReference type="PROSITE" id="PS51462"/>
    </source>
</evidence>
<dbReference type="InterPro" id="IPR000086">
    <property type="entry name" value="NUDIX_hydrolase_dom"/>
</dbReference>
<dbReference type="PANTHER" id="PTHR43046:SF12">
    <property type="entry name" value="GDP-MANNOSE MANNOSYL HYDROLASE"/>
    <property type="match status" value="1"/>
</dbReference>
<dbReference type="PROSITE" id="PS51462">
    <property type="entry name" value="NUDIX"/>
    <property type="match status" value="1"/>
</dbReference>
<dbReference type="PROSITE" id="PS00893">
    <property type="entry name" value="NUDIX_BOX"/>
    <property type="match status" value="1"/>
</dbReference>
<evidence type="ECO:0000256" key="1">
    <source>
        <dbReference type="ARBA" id="ARBA00001946"/>
    </source>
</evidence>
<evidence type="ECO:0000256" key="3">
    <source>
        <dbReference type="ARBA" id="ARBA00022801"/>
    </source>
</evidence>
<sequence>MVAIHQDRVILVREEHPRWADPCWSIPSGMVESAETPAEGAVRELREETGVDVAAEDLRLASTSSVIAGGTTILAWNFAVELEVEPVLAVDDPDAVVQEARWVAITDAVERLRLHPWRPLSEPAIAILTGAAGSGTHWAFEHPQAHPTIAPTARG</sequence>
<evidence type="ECO:0000313" key="8">
    <source>
        <dbReference type="Proteomes" id="UP000054837"/>
    </source>
</evidence>
<accession>A0A0W8ICF2</accession>
<organism evidence="7 8">
    <name type="scientific">Serinicoccus chungangensis</name>
    <dbReference type="NCBI Taxonomy" id="767452"/>
    <lineage>
        <taxon>Bacteria</taxon>
        <taxon>Bacillati</taxon>
        <taxon>Actinomycetota</taxon>
        <taxon>Actinomycetes</taxon>
        <taxon>Micrococcales</taxon>
        <taxon>Ornithinimicrobiaceae</taxon>
        <taxon>Serinicoccus</taxon>
    </lineage>
</organism>
<dbReference type="PRINTS" id="PR00502">
    <property type="entry name" value="NUDIXFAMILY"/>
</dbReference>
<dbReference type="AlphaFoldDB" id="A0A0W8ICF2"/>
<evidence type="ECO:0000256" key="5">
    <source>
        <dbReference type="RuleBase" id="RU003476"/>
    </source>
</evidence>
<dbReference type="InterPro" id="IPR020084">
    <property type="entry name" value="NUDIX_hydrolase_CS"/>
</dbReference>
<dbReference type="InterPro" id="IPR015797">
    <property type="entry name" value="NUDIX_hydrolase-like_dom_sf"/>
</dbReference>
<dbReference type="Pfam" id="PF00293">
    <property type="entry name" value="NUDIX"/>
    <property type="match status" value="1"/>
</dbReference>
<evidence type="ECO:0000313" key="7">
    <source>
        <dbReference type="EMBL" id="KUG57622.1"/>
    </source>
</evidence>
<keyword evidence="8" id="KW-1185">Reference proteome</keyword>
<feature type="domain" description="Nudix hydrolase" evidence="6">
    <location>
        <begin position="1"/>
        <end position="125"/>
    </location>
</feature>
<keyword evidence="4" id="KW-0460">Magnesium</keyword>
<evidence type="ECO:0000256" key="2">
    <source>
        <dbReference type="ARBA" id="ARBA00005582"/>
    </source>
</evidence>
<protein>
    <recommendedName>
        <fullName evidence="6">Nudix hydrolase domain-containing protein</fullName>
    </recommendedName>
</protein>
<gene>
    <name evidence="7" type="ORF">AVL62_15975</name>
</gene>
<evidence type="ECO:0000256" key="4">
    <source>
        <dbReference type="ARBA" id="ARBA00022842"/>
    </source>
</evidence>
<comment type="cofactor">
    <cofactor evidence="1">
        <name>Mg(2+)</name>
        <dbReference type="ChEBI" id="CHEBI:18420"/>
    </cofactor>
</comment>
<dbReference type="Proteomes" id="UP000054837">
    <property type="component" value="Unassembled WGS sequence"/>
</dbReference>
<dbReference type="CDD" id="cd02883">
    <property type="entry name" value="NUDIX_Hydrolase"/>
    <property type="match status" value="1"/>
</dbReference>
<comment type="caution">
    <text evidence="7">The sequence shown here is derived from an EMBL/GenBank/DDBJ whole genome shotgun (WGS) entry which is preliminary data.</text>
</comment>
<dbReference type="InterPro" id="IPR020476">
    <property type="entry name" value="Nudix_hydrolase"/>
</dbReference>
<comment type="similarity">
    <text evidence="2 5">Belongs to the Nudix hydrolase family.</text>
</comment>
<dbReference type="Gene3D" id="3.90.79.10">
    <property type="entry name" value="Nucleoside Triphosphate Pyrophosphohydrolase"/>
    <property type="match status" value="1"/>
</dbReference>
<dbReference type="STRING" id="767452.AVL62_15975"/>
<reference evidence="7 8" key="1">
    <citation type="submission" date="2015-12" db="EMBL/GenBank/DDBJ databases">
        <title>Serinicoccus chungangenesis strain CD08_5 genome sequencing and assembly.</title>
        <authorList>
            <person name="Chander A.M."/>
            <person name="Kaur G."/>
            <person name="Nair G.R."/>
            <person name="Dhawan D.K."/>
            <person name="Kochhar R.K."/>
            <person name="Mayilraj S."/>
            <person name="Bhadada S.K."/>
        </authorList>
    </citation>
    <scope>NUCLEOTIDE SEQUENCE [LARGE SCALE GENOMIC DNA]</scope>
    <source>
        <strain evidence="7 8">CD08_5</strain>
    </source>
</reference>
<name>A0A0W8ICF2_9MICO</name>